<keyword evidence="2 10" id="KW-0813">Transport</keyword>
<dbReference type="Pfam" id="PF00593">
    <property type="entry name" value="TonB_dep_Rec_b-barrel"/>
    <property type="match status" value="1"/>
</dbReference>
<keyword evidence="5 12" id="KW-0732">Signal</keyword>
<comment type="similarity">
    <text evidence="10 11">Belongs to the TonB-dependent receptor family.</text>
</comment>
<dbReference type="InterPro" id="IPR039426">
    <property type="entry name" value="TonB-dep_rcpt-like"/>
</dbReference>
<dbReference type="PANTHER" id="PTHR30069">
    <property type="entry name" value="TONB-DEPENDENT OUTER MEMBRANE RECEPTOR"/>
    <property type="match status" value="1"/>
</dbReference>
<feature type="signal peptide" evidence="12">
    <location>
        <begin position="1"/>
        <end position="19"/>
    </location>
</feature>
<evidence type="ECO:0000256" key="2">
    <source>
        <dbReference type="ARBA" id="ARBA00022448"/>
    </source>
</evidence>
<evidence type="ECO:0000256" key="10">
    <source>
        <dbReference type="PROSITE-ProRule" id="PRU01360"/>
    </source>
</evidence>
<accession>A0ABT3PXV8</accession>
<dbReference type="Gene3D" id="2.170.130.10">
    <property type="entry name" value="TonB-dependent receptor, plug domain"/>
    <property type="match status" value="1"/>
</dbReference>
<evidence type="ECO:0000256" key="12">
    <source>
        <dbReference type="SAM" id="SignalP"/>
    </source>
</evidence>
<organism evidence="15 16">
    <name type="scientific">Fodinibius salicampi</name>
    <dbReference type="NCBI Taxonomy" id="1920655"/>
    <lineage>
        <taxon>Bacteria</taxon>
        <taxon>Pseudomonadati</taxon>
        <taxon>Balneolota</taxon>
        <taxon>Balneolia</taxon>
        <taxon>Balneolales</taxon>
        <taxon>Balneolaceae</taxon>
        <taxon>Fodinibius</taxon>
    </lineage>
</organism>
<feature type="domain" description="TonB-dependent receptor-like beta-barrel" evidence="13">
    <location>
        <begin position="293"/>
        <end position="694"/>
    </location>
</feature>
<dbReference type="SUPFAM" id="SSF49452">
    <property type="entry name" value="Starch-binding domain-like"/>
    <property type="match status" value="1"/>
</dbReference>
<dbReference type="RefSeq" id="WP_265788830.1">
    <property type="nucleotide sequence ID" value="NZ_BAABRS010000001.1"/>
</dbReference>
<reference evidence="15 16" key="1">
    <citation type="submission" date="2021-11" db="EMBL/GenBank/DDBJ databases">
        <title>Aliifidinibius sp. nov., a new bacterium isolated from saline soil.</title>
        <authorList>
            <person name="Galisteo C."/>
            <person name="De La Haba R."/>
            <person name="Sanchez-Porro C."/>
            <person name="Ventosa A."/>
        </authorList>
    </citation>
    <scope>NUCLEOTIDE SEQUENCE [LARGE SCALE GENOMIC DNA]</scope>
    <source>
        <strain evidence="15 16">KACC 190600</strain>
    </source>
</reference>
<dbReference type="PROSITE" id="PS52016">
    <property type="entry name" value="TONB_DEPENDENT_REC_3"/>
    <property type="match status" value="1"/>
</dbReference>
<dbReference type="EMBL" id="JAJNDC010000001">
    <property type="protein sequence ID" value="MCW9712694.1"/>
    <property type="molecule type" value="Genomic_DNA"/>
</dbReference>
<keyword evidence="8 15" id="KW-0675">Receptor</keyword>
<dbReference type="Gene3D" id="2.60.40.1120">
    <property type="entry name" value="Carboxypeptidase-like, regulatory domain"/>
    <property type="match status" value="1"/>
</dbReference>
<dbReference type="Pfam" id="PF13715">
    <property type="entry name" value="CarbopepD_reg_2"/>
    <property type="match status" value="1"/>
</dbReference>
<protein>
    <submittedName>
        <fullName evidence="15">TonB-dependent receptor</fullName>
    </submittedName>
</protein>
<evidence type="ECO:0000259" key="14">
    <source>
        <dbReference type="Pfam" id="PF07715"/>
    </source>
</evidence>
<dbReference type="SUPFAM" id="SSF56935">
    <property type="entry name" value="Porins"/>
    <property type="match status" value="1"/>
</dbReference>
<keyword evidence="16" id="KW-1185">Reference proteome</keyword>
<comment type="subcellular location">
    <subcellularLocation>
        <location evidence="1 10">Cell outer membrane</location>
        <topology evidence="1 10">Multi-pass membrane protein</topology>
    </subcellularLocation>
</comment>
<evidence type="ECO:0000256" key="4">
    <source>
        <dbReference type="ARBA" id="ARBA00022692"/>
    </source>
</evidence>
<comment type="caution">
    <text evidence="15">The sequence shown here is derived from an EMBL/GenBank/DDBJ whole genome shotgun (WGS) entry which is preliminary data.</text>
</comment>
<dbReference type="InterPro" id="IPR013784">
    <property type="entry name" value="Carb-bd-like_fold"/>
</dbReference>
<feature type="domain" description="TonB-dependent receptor plug" evidence="14">
    <location>
        <begin position="143"/>
        <end position="219"/>
    </location>
</feature>
<evidence type="ECO:0000256" key="5">
    <source>
        <dbReference type="ARBA" id="ARBA00022729"/>
    </source>
</evidence>
<evidence type="ECO:0000259" key="13">
    <source>
        <dbReference type="Pfam" id="PF00593"/>
    </source>
</evidence>
<keyword evidence="4 10" id="KW-0812">Transmembrane</keyword>
<evidence type="ECO:0000256" key="8">
    <source>
        <dbReference type="ARBA" id="ARBA00023170"/>
    </source>
</evidence>
<dbReference type="Pfam" id="PF07715">
    <property type="entry name" value="Plug"/>
    <property type="match status" value="1"/>
</dbReference>
<evidence type="ECO:0000256" key="3">
    <source>
        <dbReference type="ARBA" id="ARBA00022452"/>
    </source>
</evidence>
<dbReference type="PANTHER" id="PTHR30069:SF29">
    <property type="entry name" value="HEMOGLOBIN AND HEMOGLOBIN-HAPTOGLOBIN-BINDING PROTEIN 1-RELATED"/>
    <property type="match status" value="1"/>
</dbReference>
<evidence type="ECO:0000256" key="7">
    <source>
        <dbReference type="ARBA" id="ARBA00023136"/>
    </source>
</evidence>
<name>A0ABT3PXV8_9BACT</name>
<gene>
    <name evidence="15" type="ORF">LQ318_07240</name>
</gene>
<dbReference type="InterPro" id="IPR000531">
    <property type="entry name" value="Beta-barrel_TonB"/>
</dbReference>
<dbReference type="InterPro" id="IPR037066">
    <property type="entry name" value="Plug_dom_sf"/>
</dbReference>
<dbReference type="InterPro" id="IPR036942">
    <property type="entry name" value="Beta-barrel_TonB_sf"/>
</dbReference>
<keyword evidence="3 10" id="KW-1134">Transmembrane beta strand</keyword>
<evidence type="ECO:0000256" key="11">
    <source>
        <dbReference type="RuleBase" id="RU003357"/>
    </source>
</evidence>
<evidence type="ECO:0000256" key="9">
    <source>
        <dbReference type="ARBA" id="ARBA00023237"/>
    </source>
</evidence>
<evidence type="ECO:0000313" key="15">
    <source>
        <dbReference type="EMBL" id="MCW9712694.1"/>
    </source>
</evidence>
<keyword evidence="7 10" id="KW-0472">Membrane</keyword>
<feature type="chain" id="PRO_5046821695" evidence="12">
    <location>
        <begin position="20"/>
        <end position="752"/>
    </location>
</feature>
<dbReference type="Proteomes" id="UP001207337">
    <property type="component" value="Unassembled WGS sequence"/>
</dbReference>
<sequence>MRFSLILFFTIAIPTLCFAQQTASLNGYISDAQTGETLISANIALDNGARGTSSNTSGYYNLTDIEPGEYTVIVTYIGYQRYERTITLEEGESLRLDVELNPEGYQLEEVVVESEREEEEQRNIGAAQIETELIKDLPSVFQADVFRSLQLLPGIKAASDFSSGLYIRGGSPDQTLILLDETTVYNPSHFFGFFSTFNPDAVKDVRLYKGAYPAKYGGRLGSVLTIYNKDGNRNEFEGAATIGLLSSRLALEGPLEKGSWMLAVRRSTLEPLLGILRQSTDNIPDSFYFFDINGKLNYDLNPDNKFSLAFYSGLDDLKFSFAEDAVINLNYGNQTLSSTWTHIFSDDLFGHFTLTGSRYFNYPSFNIASTPFEQSNNIYDFSVKGDFDYYPSRNHHISAGFWTGNMTLKLRDVFDNEPTFNSRTQSQYGSLYIQDNWTISDHWEATPGIRLNGFSEGDYLRLEPRVSIEYSPSDRLRLQAAYGRYNQYLTLISNEAFSGFDVWLTADEGVPPAYGDQYVVGAKTLPFENYGLDLELYYRTMRDLFEPDPFLPDRAGLPYEETFRFGEGYAYGAELFFERKSGRLTGFLGYTFGVSRRKFPGFNEPPTGDSEARFYPPKYDRTHDLNLVLEYRINNRWSTNAVFNYATGQAYTKPLGRTAAFNYPTSNIALDQLVVGRVNASRLPAYHRFDISFSRQGTFFGLGEAQWQFQLINLYSRRNVWFYNYDLDENPAEREAVQLLPILPTISYTLNF</sequence>
<evidence type="ECO:0000256" key="6">
    <source>
        <dbReference type="ARBA" id="ARBA00023077"/>
    </source>
</evidence>
<keyword evidence="6 11" id="KW-0798">TonB box</keyword>
<proteinExistence type="inferred from homology"/>
<evidence type="ECO:0000256" key="1">
    <source>
        <dbReference type="ARBA" id="ARBA00004571"/>
    </source>
</evidence>
<dbReference type="InterPro" id="IPR012910">
    <property type="entry name" value="Plug_dom"/>
</dbReference>
<evidence type="ECO:0000313" key="16">
    <source>
        <dbReference type="Proteomes" id="UP001207337"/>
    </source>
</evidence>
<dbReference type="Gene3D" id="2.40.170.20">
    <property type="entry name" value="TonB-dependent receptor, beta-barrel domain"/>
    <property type="match status" value="1"/>
</dbReference>
<keyword evidence="9 10" id="KW-0998">Cell outer membrane</keyword>